<dbReference type="GO" id="GO:0030866">
    <property type="term" value="P:cortical actin cytoskeleton organization"/>
    <property type="evidence" value="ECO:0007669"/>
    <property type="project" value="TreeGrafter"/>
</dbReference>
<dbReference type="GO" id="GO:0016477">
    <property type="term" value="P:cell migration"/>
    <property type="evidence" value="ECO:0007669"/>
    <property type="project" value="TreeGrafter"/>
</dbReference>
<dbReference type="KEGG" id="csl:COCSUDRAFT_63243"/>
<dbReference type="InterPro" id="IPR019137">
    <property type="entry name" value="Nck-associated_protein-1"/>
</dbReference>
<organism evidence="2 3">
    <name type="scientific">Coccomyxa subellipsoidea (strain C-169)</name>
    <name type="common">Green microalga</name>
    <dbReference type="NCBI Taxonomy" id="574566"/>
    <lineage>
        <taxon>Eukaryota</taxon>
        <taxon>Viridiplantae</taxon>
        <taxon>Chlorophyta</taxon>
        <taxon>core chlorophytes</taxon>
        <taxon>Trebouxiophyceae</taxon>
        <taxon>Trebouxiophyceae incertae sedis</taxon>
        <taxon>Coccomyxaceae</taxon>
        <taxon>Coccomyxa</taxon>
        <taxon>Coccomyxa subellipsoidea</taxon>
    </lineage>
</organism>
<sequence>MWPESPCSINIEKVDQLGSEVLHREAYVMLHEMEPLYRLIKDMRDFNSSVTAFLHQHGQLTSALTVQRTPGLLAEFVELTGNTVRMHLLARHIPYKQIIQLYTLAYATVELQESQREGTPPDMRAVISYTQTFPNIVPLLQSEFQAVSSCIGQVLETVVCTAVLAFGDSSALRSSGLLGAAGLASCSAAATTENSEALLEWLPQLKEWALLAFLVCPVYKEHCEWVHPLFDAHVRPTLVTFYNSTKTSLERTDRKALERTAKRLVEESLKEALSECVDEHRRRRVLLTDALQRMVKHVELRTSDITERANAMLALLSCARAEVLWWFQHWGEVVPKGLFQSLLSSPNPLKALAPGDGLPALMSAMDAAEQLLHSHRAAIAWQAAVVMQDALDSCPLDLGPHMSSSFNAELQVILSTLQTLHNSPQISREDAEASMRASWTPYPTEPDLEAARASCERLYSETIFPAVSTSGAASWAGEAAQPDSPLGSLCTLLQKTRLIDSLDHSIDRLASLQQLCYYHQRGDPRQLKLRAAMLASLEPPYRDLHLVLAWLHALSWLGPAPDQDTSDSCAAAAGALATELMYGVAETFRQLVTDAHKIMSDMPGSGVRWAQAADAAGKGGKGRGQGLLQDIRNTLDAKDNVHNGGGDQDATHLNMLLSAARRLSAVLARSDAVQIHGELRLDPAAHLVAAARAAFQCLLSSFVFPDKDLARPVRIEAAVRRLLDIYSALQKASGCDLVGVARDTLAGNAYSPLPQQPPDAGAAERLIGFVGEWFVQTLLVDSANLGVSFSVSRQTFYSDRGSALAEYASEAELRSLVRTFGLYAARELAACTEGPLAEAVSGLHAMLASNEELLTGLHTEYKAHGSCLEACSAAAVSFADLHAVIERCRLLARCLFLRRLLADAASSEAAALLPEASASLEAAALAAAGRPGPHICDLLDLPRPVHSAAASDAAADPVLVRLIAEGGGRQWRSWPLLLALTLWSPVWASAAYSPKHAALVNSMDYLAVLVPDLAFAAAAAEAQEGEGDQEGASTPAEAVLCFMQCGSGSLATRDDSFSSRALALSRAAGAAHARGLADADEALQACHLAGHQAGVPAPMLAASA</sequence>
<evidence type="ECO:0000313" key="3">
    <source>
        <dbReference type="Proteomes" id="UP000007264"/>
    </source>
</evidence>
<protein>
    <submittedName>
        <fullName evidence="2">Uncharacterized protein</fullName>
    </submittedName>
</protein>
<dbReference type="GO" id="GO:0000902">
    <property type="term" value="P:cell morphogenesis"/>
    <property type="evidence" value="ECO:0007669"/>
    <property type="project" value="TreeGrafter"/>
</dbReference>
<dbReference type="RefSeq" id="XP_005648262.1">
    <property type="nucleotide sequence ID" value="XM_005648205.1"/>
</dbReference>
<comment type="caution">
    <text evidence="2">The sequence shown here is derived from an EMBL/GenBank/DDBJ whole genome shotgun (WGS) entry which is preliminary data.</text>
</comment>
<dbReference type="GO" id="GO:0031209">
    <property type="term" value="C:SCAR complex"/>
    <property type="evidence" value="ECO:0007669"/>
    <property type="project" value="TreeGrafter"/>
</dbReference>
<comment type="similarity">
    <text evidence="1">Belongs to the HEM-1/HEM-2 family.</text>
</comment>
<dbReference type="Proteomes" id="UP000007264">
    <property type="component" value="Unassembled WGS sequence"/>
</dbReference>
<dbReference type="STRING" id="574566.I0YZ99"/>
<dbReference type="Pfam" id="PF09735">
    <property type="entry name" value="Nckap1"/>
    <property type="match status" value="1"/>
</dbReference>
<dbReference type="PANTHER" id="PTHR12093:SF10">
    <property type="entry name" value="MEMBRANE-ASSOCIATED PROTEIN HEM"/>
    <property type="match status" value="1"/>
</dbReference>
<accession>I0YZ99</accession>
<dbReference type="GO" id="GO:0030031">
    <property type="term" value="P:cell projection assembly"/>
    <property type="evidence" value="ECO:0007669"/>
    <property type="project" value="TreeGrafter"/>
</dbReference>
<evidence type="ECO:0000313" key="2">
    <source>
        <dbReference type="EMBL" id="EIE23718.1"/>
    </source>
</evidence>
<keyword evidence="3" id="KW-1185">Reference proteome</keyword>
<name>I0YZ99_COCSC</name>
<dbReference type="EMBL" id="AGSI01000007">
    <property type="protein sequence ID" value="EIE23718.1"/>
    <property type="molecule type" value="Genomic_DNA"/>
</dbReference>
<proteinExistence type="inferred from homology"/>
<gene>
    <name evidence="2" type="ORF">COCSUDRAFT_63243</name>
</gene>
<evidence type="ECO:0000256" key="1">
    <source>
        <dbReference type="ARBA" id="ARBA00037947"/>
    </source>
</evidence>
<dbReference type="OrthoDB" id="568390at2759"/>
<dbReference type="AlphaFoldDB" id="I0YZ99"/>
<dbReference type="GeneID" id="17041710"/>
<dbReference type="PANTHER" id="PTHR12093">
    <property type="entry name" value="NCK-ASSOCIATED PROTEIN 1"/>
    <property type="match status" value="1"/>
</dbReference>
<dbReference type="eggNOG" id="KOG1917">
    <property type="taxonomic scope" value="Eukaryota"/>
</dbReference>
<reference evidence="2 3" key="1">
    <citation type="journal article" date="2012" name="Genome Biol.">
        <title>The genome of the polar eukaryotic microalga coccomyxa subellipsoidea reveals traits of cold adaptation.</title>
        <authorList>
            <person name="Blanc G."/>
            <person name="Agarkova I."/>
            <person name="Grimwood J."/>
            <person name="Kuo A."/>
            <person name="Brueggeman A."/>
            <person name="Dunigan D."/>
            <person name="Gurnon J."/>
            <person name="Ladunga I."/>
            <person name="Lindquist E."/>
            <person name="Lucas S."/>
            <person name="Pangilinan J."/>
            <person name="Proschold T."/>
            <person name="Salamov A."/>
            <person name="Schmutz J."/>
            <person name="Weeks D."/>
            <person name="Yamada T."/>
            <person name="Claverie J.M."/>
            <person name="Grigoriev I."/>
            <person name="Van Etten J."/>
            <person name="Lomsadze A."/>
            <person name="Borodovsky M."/>
        </authorList>
    </citation>
    <scope>NUCLEOTIDE SEQUENCE [LARGE SCALE GENOMIC DNA]</scope>
    <source>
        <strain evidence="2 3">C-169</strain>
    </source>
</reference>